<protein>
    <recommendedName>
        <fullName evidence="2">D-serine dehydratase-like domain-containing protein</fullName>
    </recommendedName>
</protein>
<evidence type="ECO:0008006" key="2">
    <source>
        <dbReference type="Google" id="ProtNLM"/>
    </source>
</evidence>
<dbReference type="AlphaFoldDB" id="A0A0F9JZQ7"/>
<name>A0A0F9JZQ7_9ZZZZ</name>
<proteinExistence type="predicted"/>
<dbReference type="InterPro" id="IPR042208">
    <property type="entry name" value="D-ser_dehydrat-like_sf"/>
</dbReference>
<comment type="caution">
    <text evidence="1">The sequence shown here is derived from an EMBL/GenBank/DDBJ whole genome shotgun (WGS) entry which is preliminary data.</text>
</comment>
<gene>
    <name evidence="1" type="ORF">LCGC14_1392320</name>
</gene>
<sequence>MKCLLVFAVVTGLAPTAPAGDVSFSVAPQAVKAGEKIEIVPGHSDSTVFLHDTLCGVRDGRVEAVWPLLGRGKLQ</sequence>
<organism evidence="1">
    <name type="scientific">marine sediment metagenome</name>
    <dbReference type="NCBI Taxonomy" id="412755"/>
    <lineage>
        <taxon>unclassified sequences</taxon>
        <taxon>metagenomes</taxon>
        <taxon>ecological metagenomes</taxon>
    </lineage>
</organism>
<reference evidence="1" key="1">
    <citation type="journal article" date="2015" name="Nature">
        <title>Complex archaea that bridge the gap between prokaryotes and eukaryotes.</title>
        <authorList>
            <person name="Spang A."/>
            <person name="Saw J.H."/>
            <person name="Jorgensen S.L."/>
            <person name="Zaremba-Niedzwiedzka K."/>
            <person name="Martijn J."/>
            <person name="Lind A.E."/>
            <person name="van Eijk R."/>
            <person name="Schleper C."/>
            <person name="Guy L."/>
            <person name="Ettema T.J."/>
        </authorList>
    </citation>
    <scope>NUCLEOTIDE SEQUENCE</scope>
</reference>
<accession>A0A0F9JZQ7</accession>
<dbReference type="Gene3D" id="2.40.37.20">
    <property type="entry name" value="D-serine dehydratase-like domain"/>
    <property type="match status" value="1"/>
</dbReference>
<evidence type="ECO:0000313" key="1">
    <source>
        <dbReference type="EMBL" id="KKM75228.1"/>
    </source>
</evidence>
<dbReference type="EMBL" id="LAZR01009013">
    <property type="protein sequence ID" value="KKM75228.1"/>
    <property type="molecule type" value="Genomic_DNA"/>
</dbReference>